<dbReference type="InterPro" id="IPR029044">
    <property type="entry name" value="Nucleotide-diphossugar_trans"/>
</dbReference>
<gene>
    <name evidence="2" type="ORF">Q9S71_07435</name>
</gene>
<dbReference type="GO" id="GO:0016757">
    <property type="term" value="F:glycosyltransferase activity"/>
    <property type="evidence" value="ECO:0007669"/>
    <property type="project" value="UniProtKB-KW"/>
</dbReference>
<keyword evidence="2" id="KW-0808">Transferase</keyword>
<dbReference type="SUPFAM" id="SSF53448">
    <property type="entry name" value="Nucleotide-diphospho-sugar transferases"/>
    <property type="match status" value="1"/>
</dbReference>
<dbReference type="Gene3D" id="3.90.550.10">
    <property type="entry name" value="Spore Coat Polysaccharide Biosynthesis Protein SpsA, Chain A"/>
    <property type="match status" value="1"/>
</dbReference>
<keyword evidence="2" id="KW-0328">Glycosyltransferase</keyword>
<organism evidence="2 3">
    <name type="scientific">Microbacterium gawkjiense</name>
    <dbReference type="NCBI Taxonomy" id="3067309"/>
    <lineage>
        <taxon>Bacteria</taxon>
        <taxon>Bacillati</taxon>
        <taxon>Actinomycetota</taxon>
        <taxon>Actinomycetes</taxon>
        <taxon>Micrococcales</taxon>
        <taxon>Microbacteriaceae</taxon>
        <taxon>Microbacterium</taxon>
    </lineage>
</organism>
<dbReference type="PANTHER" id="PTHR22916">
    <property type="entry name" value="GLYCOSYLTRANSFERASE"/>
    <property type="match status" value="1"/>
</dbReference>
<comment type="caution">
    <text evidence="2">The sequence shown here is derived from an EMBL/GenBank/DDBJ whole genome shotgun (WGS) entry which is preliminary data.</text>
</comment>
<dbReference type="PANTHER" id="PTHR22916:SF3">
    <property type="entry name" value="UDP-GLCNAC:BETAGAL BETA-1,3-N-ACETYLGLUCOSAMINYLTRANSFERASE-LIKE PROTEIN 1"/>
    <property type="match status" value="1"/>
</dbReference>
<feature type="domain" description="Glycosyltransferase 2-like" evidence="1">
    <location>
        <begin position="23"/>
        <end position="148"/>
    </location>
</feature>
<dbReference type="EMBL" id="JAUZVV010000001">
    <property type="protein sequence ID" value="MDT3316655.1"/>
    <property type="molecule type" value="Genomic_DNA"/>
</dbReference>
<dbReference type="CDD" id="cd00761">
    <property type="entry name" value="Glyco_tranf_GTA_type"/>
    <property type="match status" value="1"/>
</dbReference>
<evidence type="ECO:0000313" key="2">
    <source>
        <dbReference type="EMBL" id="MDT3316655.1"/>
    </source>
</evidence>
<dbReference type="EC" id="2.4.-.-" evidence="2"/>
<proteinExistence type="predicted"/>
<evidence type="ECO:0000259" key="1">
    <source>
        <dbReference type="Pfam" id="PF00535"/>
    </source>
</evidence>
<evidence type="ECO:0000313" key="3">
    <source>
        <dbReference type="Proteomes" id="UP001251849"/>
    </source>
</evidence>
<protein>
    <submittedName>
        <fullName evidence="2">Glycosyltransferase</fullName>
        <ecNumber evidence="2">2.4.-.-</ecNumber>
    </submittedName>
</protein>
<dbReference type="RefSeq" id="WP_311861486.1">
    <property type="nucleotide sequence ID" value="NZ_JAUZVV010000001.1"/>
</dbReference>
<sequence>MPRFFTEREPTPAPRRETEPDVTVVIPVYNSESWLDDCLSSVLAQTGPSLEVVCIDDGSTDSSSEVLDRYARLDPRVTVVHQPNSGQSVARNRGLDEAKGRYVVFLDSDDFWPSDSLATLVADADAENLDMLLFDCFSFRDGAVPEAVWTRYAHYYQRSREYREPRSGAQMIVDMRRNRDYRPHVGMYLTRTDFARGAGVTFIPGIVHQDNPYTFALMLRAQRTAHRRDDIYARRIRAGSTITALADANSVKGYLLSFLDMSEELRNWSPEPGLTSTLAEVVYGTFEGAHKKFASLPREAVAELHSLATSPDAQIALQILTKAHASPPRR</sequence>
<name>A0ABU3GAU6_9MICO</name>
<keyword evidence="3" id="KW-1185">Reference proteome</keyword>
<dbReference type="InterPro" id="IPR001173">
    <property type="entry name" value="Glyco_trans_2-like"/>
</dbReference>
<dbReference type="Proteomes" id="UP001251849">
    <property type="component" value="Unassembled WGS sequence"/>
</dbReference>
<accession>A0ABU3GAU6</accession>
<dbReference type="Pfam" id="PF00535">
    <property type="entry name" value="Glycos_transf_2"/>
    <property type="match status" value="1"/>
</dbReference>
<reference evidence="2 3" key="1">
    <citation type="submission" date="2023-08" db="EMBL/GenBank/DDBJ databases">
        <title>Microbacterium aquilitoris sp. nov. and Microbacterium gwkjibeachense sp. nov., isolated from beach.</title>
        <authorList>
            <person name="Lee S.D."/>
            <person name="Yang H."/>
            <person name="Kim I."/>
        </authorList>
    </citation>
    <scope>NUCLEOTIDE SEQUENCE [LARGE SCALE GENOMIC DNA]</scope>
    <source>
        <strain evidence="2 3">KSW4-11</strain>
    </source>
</reference>